<dbReference type="InterPro" id="IPR009057">
    <property type="entry name" value="Homeodomain-like_sf"/>
</dbReference>
<evidence type="ECO:0000313" key="6">
    <source>
        <dbReference type="EMBL" id="GGR21285.1"/>
    </source>
</evidence>
<reference evidence="6" key="1">
    <citation type="journal article" date="2014" name="Int. J. Syst. Evol. Microbiol.">
        <title>Complete genome sequence of Corynebacterium casei LMG S-19264T (=DSM 44701T), isolated from a smear-ripened cheese.</title>
        <authorList>
            <consortium name="US DOE Joint Genome Institute (JGI-PGF)"/>
            <person name="Walter F."/>
            <person name="Albersmeier A."/>
            <person name="Kalinowski J."/>
            <person name="Ruckert C."/>
        </authorList>
    </citation>
    <scope>NUCLEOTIDE SEQUENCE</scope>
    <source>
        <strain evidence="6">JCM 31311</strain>
    </source>
</reference>
<dbReference type="Proteomes" id="UP000603865">
    <property type="component" value="Unassembled WGS sequence"/>
</dbReference>
<dbReference type="Gene3D" id="1.10.357.10">
    <property type="entry name" value="Tetracycline Repressor, domain 2"/>
    <property type="match status" value="1"/>
</dbReference>
<evidence type="ECO:0000256" key="3">
    <source>
        <dbReference type="ARBA" id="ARBA00023163"/>
    </source>
</evidence>
<protein>
    <submittedName>
        <fullName evidence="6">TetR family transcriptional regulator</fullName>
    </submittedName>
</protein>
<dbReference type="RefSeq" id="WP_189091981.1">
    <property type="nucleotide sequence ID" value="NZ_BMQL01000026.1"/>
</dbReference>
<organism evidence="6 7">
    <name type="scientific">Deinococcus ruber</name>
    <dbReference type="NCBI Taxonomy" id="1848197"/>
    <lineage>
        <taxon>Bacteria</taxon>
        <taxon>Thermotogati</taxon>
        <taxon>Deinococcota</taxon>
        <taxon>Deinococci</taxon>
        <taxon>Deinococcales</taxon>
        <taxon>Deinococcaceae</taxon>
        <taxon>Deinococcus</taxon>
    </lineage>
</organism>
<evidence type="ECO:0000313" key="7">
    <source>
        <dbReference type="Proteomes" id="UP000603865"/>
    </source>
</evidence>
<name>A0A918FCD4_9DEIO</name>
<comment type="caution">
    <text evidence="6">The sequence shown here is derived from an EMBL/GenBank/DDBJ whole genome shotgun (WGS) entry which is preliminary data.</text>
</comment>
<dbReference type="PANTHER" id="PTHR30055">
    <property type="entry name" value="HTH-TYPE TRANSCRIPTIONAL REGULATOR RUTR"/>
    <property type="match status" value="1"/>
</dbReference>
<sequence>MDQRAPGRRERKKAATRHAIADAALRLFLAHGFDAVNVRDVAEAADVSTTTLFKHFSTKEALLFDEGDEREHALMAAIQERLEGTSVLQALLDHVLTTGKQRALNPRLVEFEALIHSSTALEDYARRLNLKLETALAEVIAVSCGQPADDLTSRALAHFALEAPSLARRTPDPEAAMRQIFALLEHGWSAFLKR</sequence>
<reference evidence="6" key="2">
    <citation type="submission" date="2020-09" db="EMBL/GenBank/DDBJ databases">
        <authorList>
            <person name="Sun Q."/>
            <person name="Ohkuma M."/>
        </authorList>
    </citation>
    <scope>NUCLEOTIDE SEQUENCE</scope>
    <source>
        <strain evidence="6">JCM 31311</strain>
    </source>
</reference>
<gene>
    <name evidence="6" type="ORF">GCM10008957_36970</name>
</gene>
<dbReference type="PROSITE" id="PS50977">
    <property type="entry name" value="HTH_TETR_2"/>
    <property type="match status" value="1"/>
</dbReference>
<dbReference type="GO" id="GO:0000976">
    <property type="term" value="F:transcription cis-regulatory region binding"/>
    <property type="evidence" value="ECO:0007669"/>
    <property type="project" value="TreeGrafter"/>
</dbReference>
<feature type="domain" description="HTH tetR-type" evidence="5">
    <location>
        <begin position="14"/>
        <end position="74"/>
    </location>
</feature>
<evidence type="ECO:0000259" key="5">
    <source>
        <dbReference type="PROSITE" id="PS50977"/>
    </source>
</evidence>
<dbReference type="PANTHER" id="PTHR30055:SF234">
    <property type="entry name" value="HTH-TYPE TRANSCRIPTIONAL REGULATOR BETI"/>
    <property type="match status" value="1"/>
</dbReference>
<keyword evidence="1" id="KW-0805">Transcription regulation</keyword>
<evidence type="ECO:0000256" key="4">
    <source>
        <dbReference type="PROSITE-ProRule" id="PRU00335"/>
    </source>
</evidence>
<dbReference type="Gene3D" id="1.10.10.60">
    <property type="entry name" value="Homeodomain-like"/>
    <property type="match status" value="1"/>
</dbReference>
<dbReference type="AlphaFoldDB" id="A0A918FCD4"/>
<keyword evidence="2 4" id="KW-0238">DNA-binding</keyword>
<dbReference type="PRINTS" id="PR00455">
    <property type="entry name" value="HTHTETR"/>
</dbReference>
<dbReference type="GO" id="GO:0003700">
    <property type="term" value="F:DNA-binding transcription factor activity"/>
    <property type="evidence" value="ECO:0007669"/>
    <property type="project" value="TreeGrafter"/>
</dbReference>
<keyword evidence="7" id="KW-1185">Reference proteome</keyword>
<dbReference type="InterPro" id="IPR050109">
    <property type="entry name" value="HTH-type_TetR-like_transc_reg"/>
</dbReference>
<keyword evidence="3" id="KW-0804">Transcription</keyword>
<evidence type="ECO:0000256" key="2">
    <source>
        <dbReference type="ARBA" id="ARBA00023125"/>
    </source>
</evidence>
<dbReference type="Pfam" id="PF00440">
    <property type="entry name" value="TetR_N"/>
    <property type="match status" value="1"/>
</dbReference>
<proteinExistence type="predicted"/>
<dbReference type="SUPFAM" id="SSF46689">
    <property type="entry name" value="Homeodomain-like"/>
    <property type="match status" value="1"/>
</dbReference>
<dbReference type="EMBL" id="BMQL01000026">
    <property type="protein sequence ID" value="GGR21285.1"/>
    <property type="molecule type" value="Genomic_DNA"/>
</dbReference>
<evidence type="ECO:0000256" key="1">
    <source>
        <dbReference type="ARBA" id="ARBA00023015"/>
    </source>
</evidence>
<feature type="DNA-binding region" description="H-T-H motif" evidence="4">
    <location>
        <begin position="37"/>
        <end position="56"/>
    </location>
</feature>
<accession>A0A918FCD4</accession>
<dbReference type="InterPro" id="IPR001647">
    <property type="entry name" value="HTH_TetR"/>
</dbReference>